<dbReference type="Pfam" id="PF00128">
    <property type="entry name" value="Alpha-amylase"/>
    <property type="match status" value="1"/>
</dbReference>
<protein>
    <submittedName>
        <fullName evidence="2">Malto-oligosyltrehalose synthase</fullName>
    </submittedName>
</protein>
<dbReference type="InterPro" id="IPR013797">
    <property type="entry name" value="Maltooligo_trehalose_synth_4"/>
</dbReference>
<proteinExistence type="predicted"/>
<gene>
    <name evidence="2" type="primary">treY</name>
    <name evidence="2" type="ORF">HYY20_13190</name>
</gene>
<dbReference type="SMART" id="SM00642">
    <property type="entry name" value="Aamy"/>
    <property type="match status" value="1"/>
</dbReference>
<accession>A0A932CQV8</accession>
<dbReference type="InterPro" id="IPR006047">
    <property type="entry name" value="GH13_cat_dom"/>
</dbReference>
<evidence type="ECO:0000313" key="2">
    <source>
        <dbReference type="EMBL" id="MBI2877823.1"/>
    </source>
</evidence>
<dbReference type="NCBIfam" id="TIGR02401">
    <property type="entry name" value="trehalose_TreY"/>
    <property type="match status" value="1"/>
</dbReference>
<dbReference type="Gene3D" id="1.10.10.470">
    <property type="entry name" value="Maltooligosyl trehalose synthase, domain 4"/>
    <property type="match status" value="1"/>
</dbReference>
<dbReference type="InterPro" id="IPR012767">
    <property type="entry name" value="Trehalose_TreY"/>
</dbReference>
<dbReference type="Proteomes" id="UP000769766">
    <property type="component" value="Unassembled WGS sequence"/>
</dbReference>
<dbReference type="Gene3D" id="3.20.20.80">
    <property type="entry name" value="Glycosidases"/>
    <property type="match status" value="3"/>
</dbReference>
<evidence type="ECO:0000259" key="1">
    <source>
        <dbReference type="SMART" id="SM00642"/>
    </source>
</evidence>
<name>A0A932CQV8_UNCTE</name>
<dbReference type="GO" id="GO:0030980">
    <property type="term" value="P:alpha-glucan catabolic process"/>
    <property type="evidence" value="ECO:0007669"/>
    <property type="project" value="TreeGrafter"/>
</dbReference>
<dbReference type="CDD" id="cd11336">
    <property type="entry name" value="AmyAc_MTSase"/>
    <property type="match status" value="1"/>
</dbReference>
<organism evidence="2 3">
    <name type="scientific">Tectimicrobiota bacterium</name>
    <dbReference type="NCBI Taxonomy" id="2528274"/>
    <lineage>
        <taxon>Bacteria</taxon>
        <taxon>Pseudomonadati</taxon>
        <taxon>Nitrospinota/Tectimicrobiota group</taxon>
        <taxon>Candidatus Tectimicrobiota</taxon>
    </lineage>
</organism>
<dbReference type="GO" id="GO:0005992">
    <property type="term" value="P:trehalose biosynthetic process"/>
    <property type="evidence" value="ECO:0007669"/>
    <property type="project" value="TreeGrafter"/>
</dbReference>
<dbReference type="EMBL" id="JACPRF010000403">
    <property type="protein sequence ID" value="MBI2877823.1"/>
    <property type="molecule type" value="Genomic_DNA"/>
</dbReference>
<dbReference type="PANTHER" id="PTHR10357">
    <property type="entry name" value="ALPHA-AMYLASE FAMILY MEMBER"/>
    <property type="match status" value="1"/>
</dbReference>
<reference evidence="2" key="1">
    <citation type="submission" date="2020-07" db="EMBL/GenBank/DDBJ databases">
        <title>Huge and variable diversity of episymbiotic CPR bacteria and DPANN archaea in groundwater ecosystems.</title>
        <authorList>
            <person name="He C.Y."/>
            <person name="Keren R."/>
            <person name="Whittaker M."/>
            <person name="Farag I.F."/>
            <person name="Doudna J."/>
            <person name="Cate J.H.D."/>
            <person name="Banfield J.F."/>
        </authorList>
    </citation>
    <scope>NUCLEOTIDE SEQUENCE</scope>
    <source>
        <strain evidence="2">NC_groundwater_672_Ag_B-0.1um_62_36</strain>
    </source>
</reference>
<dbReference type="PANTHER" id="PTHR10357:SF216">
    <property type="entry name" value="MALTOOLIGOSYL TREHALOSE SYNTHASE-RELATED"/>
    <property type="match status" value="1"/>
</dbReference>
<dbReference type="InterPro" id="IPR017853">
    <property type="entry name" value="GH"/>
</dbReference>
<comment type="caution">
    <text evidence="2">The sequence shown here is derived from an EMBL/GenBank/DDBJ whole genome shotgun (WGS) entry which is preliminary data.</text>
</comment>
<dbReference type="GO" id="GO:0047470">
    <property type="term" value="F:(1,4)-alpha-D-glucan 1-alpha-D-glucosylmutase activity"/>
    <property type="evidence" value="ECO:0007669"/>
    <property type="project" value="TreeGrafter"/>
</dbReference>
<feature type="domain" description="Glycosyl hydrolase family 13 catalytic" evidence="1">
    <location>
        <begin position="4"/>
        <end position="784"/>
    </location>
</feature>
<dbReference type="SUPFAM" id="SSF51445">
    <property type="entry name" value="(Trans)glycosidases"/>
    <property type="match status" value="1"/>
</dbReference>
<sequence>MRIPIATYRIQFEPSFGFPSALQVLPYLARLGISDLYASPIFRARRRSVHGYDVVDPNQLNPELGSREEFYALIALLHQYDMGWLQDFVPNHMAYGSENSLLMDIFEKGPSSPYYEFFDIRWDHPSEVLRGKLLAPFLGKPYREALESGEISLQYRPGGFRIKYFDFAFPLRIESYATLIGYHLEALKERLGEGDPDLIKLLGLFHLLMGLPPEGSADNRRNVQIEFAKQLLGELFQRNRTIQEFIQENVAAFNERIDLLDGLLSQQWFRFTFWKFAAKEINYRRFFNINGLISLRIGTERVFHHIHRLVLDLVQAGQITGLRLDHIDGLYDPTRYLAMLREQAGDLFIVVEKILELSEELPGQWPIQGTTGYEFLNYVNGLFCETDHRERFQKIYQDFTGRLPPYEDLIYEKKRFIIEAETQGKLDNLAHFLKDLSARVRDGVDLTLTDLREALATALSCFPVYRTYTQDDRLLEQDLPYIQGAIEQARTRRPDLTRELLFLERILRLDFPDDLALEGRTNWISFGMRFQQFTSSLMAKGLEDTVFYIFNRLISLNEVGGNPAPFGVSLPAFHRFNQQRAAQWPHTLNATATHDTKRGEDVRARINVLSEIPEEWERSITRWHRQNHPQKKIVGGKEVPDKNEEYLLYQTLLGAFPFGETVTEELVDRIKEYMVKAVREAKVNTSWLDPDPAYEEALQGFVEALLRPASPNPFLEAFLPMQKRVAHLGLFNSLSQTLLKLTAPGIPDLYQGSELWDLSLVDPDNRRPVDFEAREKFLRQIQAQEETGLLPLIEELLATREDGRIKLFTLYRTLKARRDHRELFEGGDYLPLRTAGPFSKQVIAFARWKEGRGAVIVVPRFLASLIQPGELPRGEAVWQDTSVELPAEAPAWWRHLLTDQVIHGERRLWVGEIFQHLPLGLLLGETP</sequence>
<evidence type="ECO:0000313" key="3">
    <source>
        <dbReference type="Proteomes" id="UP000769766"/>
    </source>
</evidence>
<dbReference type="AlphaFoldDB" id="A0A932CQV8"/>